<evidence type="ECO:0000313" key="2">
    <source>
        <dbReference type="EMBL" id="MCI89613.1"/>
    </source>
</evidence>
<organism evidence="2 3">
    <name type="scientific">Trifolium medium</name>
    <dbReference type="NCBI Taxonomy" id="97028"/>
    <lineage>
        <taxon>Eukaryota</taxon>
        <taxon>Viridiplantae</taxon>
        <taxon>Streptophyta</taxon>
        <taxon>Embryophyta</taxon>
        <taxon>Tracheophyta</taxon>
        <taxon>Spermatophyta</taxon>
        <taxon>Magnoliopsida</taxon>
        <taxon>eudicotyledons</taxon>
        <taxon>Gunneridae</taxon>
        <taxon>Pentapetalae</taxon>
        <taxon>rosids</taxon>
        <taxon>fabids</taxon>
        <taxon>Fabales</taxon>
        <taxon>Fabaceae</taxon>
        <taxon>Papilionoideae</taxon>
        <taxon>50 kb inversion clade</taxon>
        <taxon>NPAAA clade</taxon>
        <taxon>Hologalegina</taxon>
        <taxon>IRL clade</taxon>
        <taxon>Trifolieae</taxon>
        <taxon>Trifolium</taxon>
    </lineage>
</organism>
<keyword evidence="1" id="KW-0812">Transmembrane</keyword>
<accession>A0A392VQ44</accession>
<protein>
    <submittedName>
        <fullName evidence="2">Uncharacterized protein</fullName>
    </submittedName>
</protein>
<dbReference type="Proteomes" id="UP000265520">
    <property type="component" value="Unassembled WGS sequence"/>
</dbReference>
<sequence>PGPASSGVVFNRVSVAAGSAALVVFVAAFII</sequence>
<name>A0A392VQ44_9FABA</name>
<keyword evidence="1" id="KW-1133">Transmembrane helix</keyword>
<feature type="non-terminal residue" evidence="2">
    <location>
        <position position="1"/>
    </location>
</feature>
<proteinExistence type="predicted"/>
<keyword evidence="3" id="KW-1185">Reference proteome</keyword>
<reference evidence="2 3" key="1">
    <citation type="journal article" date="2018" name="Front. Plant Sci.">
        <title>Red Clover (Trifolium pratense) and Zigzag Clover (T. medium) - A Picture of Genomic Similarities and Differences.</title>
        <authorList>
            <person name="Dluhosova J."/>
            <person name="Istvanek J."/>
            <person name="Nedelnik J."/>
            <person name="Repkova J."/>
        </authorList>
    </citation>
    <scope>NUCLEOTIDE SEQUENCE [LARGE SCALE GENOMIC DNA]</scope>
    <source>
        <strain evidence="3">cv. 10/8</strain>
        <tissue evidence="2">Leaf</tissue>
    </source>
</reference>
<keyword evidence="1" id="KW-0472">Membrane</keyword>
<evidence type="ECO:0000313" key="3">
    <source>
        <dbReference type="Proteomes" id="UP000265520"/>
    </source>
</evidence>
<evidence type="ECO:0000256" key="1">
    <source>
        <dbReference type="SAM" id="Phobius"/>
    </source>
</evidence>
<dbReference type="EMBL" id="LXQA011223919">
    <property type="protein sequence ID" value="MCI89613.1"/>
    <property type="molecule type" value="Genomic_DNA"/>
</dbReference>
<feature type="transmembrane region" description="Helical" evidence="1">
    <location>
        <begin position="12"/>
        <end position="30"/>
    </location>
</feature>
<comment type="caution">
    <text evidence="2">The sequence shown here is derived from an EMBL/GenBank/DDBJ whole genome shotgun (WGS) entry which is preliminary data.</text>
</comment>
<dbReference type="AlphaFoldDB" id="A0A392VQ44"/>